<accession>A0A0V8JJD2</accession>
<reference evidence="1 2" key="1">
    <citation type="submission" date="2015-11" db="EMBL/GenBank/DDBJ databases">
        <title>Bacillus caseinolyticus sp nov.</title>
        <authorList>
            <person name="Dastager S.G."/>
            <person name="Mawlankar R."/>
        </authorList>
    </citation>
    <scope>NUCLEOTIDE SEQUENCE [LARGE SCALE GENOMIC DNA]</scope>
    <source>
        <strain evidence="1 2">SGD-V-76</strain>
    </source>
</reference>
<evidence type="ECO:0000313" key="2">
    <source>
        <dbReference type="Proteomes" id="UP000053681"/>
    </source>
</evidence>
<gene>
    <name evidence="1" type="ORF">AS180_15020</name>
</gene>
<dbReference type="Proteomes" id="UP000053681">
    <property type="component" value="Unassembled WGS sequence"/>
</dbReference>
<dbReference type="EMBL" id="LNQP01000054">
    <property type="protein sequence ID" value="KSU87081.1"/>
    <property type="molecule type" value="Genomic_DNA"/>
</dbReference>
<dbReference type="Pfam" id="PF12438">
    <property type="entry name" value="DUF3679"/>
    <property type="match status" value="1"/>
</dbReference>
<keyword evidence="2" id="KW-1185">Reference proteome</keyword>
<evidence type="ECO:0000313" key="1">
    <source>
        <dbReference type="EMBL" id="KSU87081.1"/>
    </source>
</evidence>
<proteinExistence type="predicted"/>
<sequence>MAKFMMKSLLLSVVLLFGVLLGMQTAQQGLIKMKGYDDPSIQQVFTVSKTSEGEVEADVMGNKRVVDLEEKQKLLEERKAFNFFSSIGKSLANGIQAVMQKAVEAFHNLFV</sequence>
<dbReference type="AlphaFoldDB" id="A0A0V8JJD2"/>
<organism evidence="1 2">
    <name type="scientific">Priestia veravalensis</name>
    <dbReference type="NCBI Taxonomy" id="1414648"/>
    <lineage>
        <taxon>Bacteria</taxon>
        <taxon>Bacillati</taxon>
        <taxon>Bacillota</taxon>
        <taxon>Bacilli</taxon>
        <taxon>Bacillales</taxon>
        <taxon>Bacillaceae</taxon>
        <taxon>Priestia</taxon>
    </lineage>
</organism>
<comment type="caution">
    <text evidence="1">The sequence shown here is derived from an EMBL/GenBank/DDBJ whole genome shotgun (WGS) entry which is preliminary data.</text>
</comment>
<dbReference type="InterPro" id="IPR020534">
    <property type="entry name" value="Uncharacterised_YqxA"/>
</dbReference>
<dbReference type="RefSeq" id="WP_025911662.1">
    <property type="nucleotide sequence ID" value="NZ_KQ758669.1"/>
</dbReference>
<protein>
    <recommendedName>
        <fullName evidence="3">DUF3679 domain-containing protein</fullName>
    </recommendedName>
</protein>
<name>A0A0V8JJD2_9BACI</name>
<evidence type="ECO:0008006" key="3">
    <source>
        <dbReference type="Google" id="ProtNLM"/>
    </source>
</evidence>